<evidence type="ECO:0000313" key="3">
    <source>
        <dbReference type="EMBL" id="ASN68349.1"/>
    </source>
</evidence>
<proteinExistence type="predicted"/>
<feature type="transmembrane region" description="Helical" evidence="1">
    <location>
        <begin position="105"/>
        <end position="123"/>
    </location>
</feature>
<accession>A0A2H4J590</accession>
<gene>
    <name evidence="3" type="ORF">3F6_8</name>
    <name evidence="2" type="ORF">3S4_73</name>
    <name evidence="6" type="ORF">7F6_30</name>
    <name evidence="5" type="ORF">8S7_65</name>
    <name evidence="4" type="ORF">9F7_60</name>
</gene>
<evidence type="ECO:0000313" key="4">
    <source>
        <dbReference type="EMBL" id="ASN68497.1"/>
    </source>
</evidence>
<name>A0A2H4J590_9CAUD</name>
<dbReference type="EMBL" id="MF417878">
    <property type="protein sequence ID" value="ASN68598.1"/>
    <property type="molecule type" value="Genomic_DNA"/>
</dbReference>
<sequence>MEIAVAYDFYDLVEDEVDESSYEVHEYFREIAGSIALIDTYGACEQTIQVYNLIMDINEERTRRVSMKEMLSYDIRDVPVMLGSASFVGAVSGMVWKIATSTPSPPMVILAGCLAGLVAGRILSVKAKERG</sequence>
<feature type="transmembrane region" description="Helical" evidence="1">
    <location>
        <begin position="78"/>
        <end position="99"/>
    </location>
</feature>
<dbReference type="EMBL" id="MF417876">
    <property type="protein sequence ID" value="ASN68349.1"/>
    <property type="molecule type" value="Genomic_DNA"/>
</dbReference>
<keyword evidence="1" id="KW-1133">Transmembrane helix</keyword>
<evidence type="ECO:0000313" key="6">
    <source>
        <dbReference type="EMBL" id="ASN72131.1"/>
    </source>
</evidence>
<dbReference type="EMBL" id="MF417869">
    <property type="protein sequence ID" value="ASN68000.1"/>
    <property type="molecule type" value="Genomic_DNA"/>
</dbReference>
<dbReference type="EMBL" id="MF417877">
    <property type="protein sequence ID" value="ASN68497.1"/>
    <property type="molecule type" value="Genomic_DNA"/>
</dbReference>
<evidence type="ECO:0000313" key="5">
    <source>
        <dbReference type="EMBL" id="ASN68598.1"/>
    </source>
</evidence>
<evidence type="ECO:0000256" key="1">
    <source>
        <dbReference type="SAM" id="Phobius"/>
    </source>
</evidence>
<reference evidence="4" key="1">
    <citation type="submission" date="2017-06" db="EMBL/GenBank/DDBJ databases">
        <title>Novel phages from South African skin metaviromes.</title>
        <authorList>
            <person name="van Zyl L.J."/>
            <person name="Abrahams Y."/>
            <person name="Stander E.A."/>
            <person name="Kirby B.M."/>
            <person name="Clavaud C."/>
            <person name="Farcet C."/>
            <person name="Breton L."/>
            <person name="Trindade M.I."/>
        </authorList>
    </citation>
    <scope>NUCLEOTIDE SEQUENCE</scope>
</reference>
<dbReference type="EMBL" id="MF417942">
    <property type="protein sequence ID" value="ASN72131.1"/>
    <property type="molecule type" value="Genomic_DNA"/>
</dbReference>
<keyword evidence="1" id="KW-0812">Transmembrane</keyword>
<protein>
    <submittedName>
        <fullName evidence="4">Uncharacterized protein</fullName>
    </submittedName>
</protein>
<keyword evidence="1" id="KW-0472">Membrane</keyword>
<organism evidence="4">
    <name type="scientific">uncultured Caudovirales phage</name>
    <dbReference type="NCBI Taxonomy" id="2100421"/>
    <lineage>
        <taxon>Viruses</taxon>
        <taxon>Duplodnaviria</taxon>
        <taxon>Heunggongvirae</taxon>
        <taxon>Uroviricota</taxon>
        <taxon>Caudoviricetes</taxon>
        <taxon>Peduoviridae</taxon>
        <taxon>Maltschvirus</taxon>
        <taxon>Maltschvirus maltsch</taxon>
    </lineage>
</organism>
<evidence type="ECO:0000313" key="2">
    <source>
        <dbReference type="EMBL" id="ASN68000.1"/>
    </source>
</evidence>